<sequence>MLTQAPDEYLLLFKPNLSKLNDNALFPTRGFLRSDGSLLLVEHISTCLGAELAPTNACQSALDFLVPHNHTAGDKAAKTLLVDSVKRQLKYGGLLLLNDTRQQNAPVEKAIEQLKCPARDSHTGQAYDFSIGEAVLDAKGNRVCFHKTGDFIKQTASYLRQNQWGKSLMVRSSSLRRTEGHGRPATHTGQAYSIGEAMPDAKGNRVCFHENSLEQKAIEHPKCLARDSHTGQAYDFGIDEAMQRQDKRLHKQAALSLR</sequence>
<dbReference type="STRING" id="321614.Q0V3U3"/>
<dbReference type="VEuPathDB" id="FungiDB:JI435_015050"/>
<dbReference type="HOGENOM" id="CLU_1078113_0_0_1"/>
<reference evidence="2" key="1">
    <citation type="journal article" date="2007" name="Plant Cell">
        <title>Dothideomycete-plant interactions illuminated by genome sequencing and EST analysis of the wheat pathogen Stagonospora nodorum.</title>
        <authorList>
            <person name="Hane J.K."/>
            <person name="Lowe R.G."/>
            <person name="Solomon P.S."/>
            <person name="Tan K.C."/>
            <person name="Schoch C.L."/>
            <person name="Spatafora J.W."/>
            <person name="Crous P.W."/>
            <person name="Kodira C."/>
            <person name="Birren B.W."/>
            <person name="Galagan J.E."/>
            <person name="Torriani S.F."/>
            <person name="McDonald B.A."/>
            <person name="Oliver R.P."/>
        </authorList>
    </citation>
    <scope>NUCLEOTIDE SEQUENCE [LARGE SCALE GENOMIC DNA]</scope>
    <source>
        <strain evidence="2">SN15 / ATCC MYA-4574 / FGSC 10173</strain>
    </source>
</reference>
<organism evidence="1 2">
    <name type="scientific">Phaeosphaeria nodorum (strain SN15 / ATCC MYA-4574 / FGSC 10173)</name>
    <name type="common">Glume blotch fungus</name>
    <name type="synonym">Parastagonospora nodorum</name>
    <dbReference type="NCBI Taxonomy" id="321614"/>
    <lineage>
        <taxon>Eukaryota</taxon>
        <taxon>Fungi</taxon>
        <taxon>Dikarya</taxon>
        <taxon>Ascomycota</taxon>
        <taxon>Pezizomycotina</taxon>
        <taxon>Dothideomycetes</taxon>
        <taxon>Pleosporomycetidae</taxon>
        <taxon>Pleosporales</taxon>
        <taxon>Pleosporineae</taxon>
        <taxon>Phaeosphaeriaceae</taxon>
        <taxon>Parastagonospora</taxon>
    </lineage>
</organism>
<dbReference type="EMBL" id="CH445326">
    <property type="protein sequence ID" value="EAT90970.1"/>
    <property type="molecule type" value="Genomic_DNA"/>
</dbReference>
<accession>Q0V3U3</accession>
<dbReference type="InParanoid" id="Q0V3U3"/>
<dbReference type="VEuPathDB" id="FungiDB:JI435_408910"/>
<dbReference type="AlphaFoldDB" id="Q0V3U3"/>
<protein>
    <submittedName>
        <fullName evidence="1">Uncharacterized protein</fullName>
    </submittedName>
</protein>
<dbReference type="KEGG" id="pno:SNOG_01321"/>
<name>Q0V3U3_PHANO</name>
<gene>
    <name evidence="1" type="ORF">SNOG_01321</name>
</gene>
<evidence type="ECO:0000313" key="2">
    <source>
        <dbReference type="Proteomes" id="UP000001055"/>
    </source>
</evidence>
<evidence type="ECO:0000313" key="1">
    <source>
        <dbReference type="EMBL" id="EAT90970.1"/>
    </source>
</evidence>
<dbReference type="Proteomes" id="UP000001055">
    <property type="component" value="Unassembled WGS sequence"/>
</dbReference>
<dbReference type="GeneID" id="5968809"/>
<proteinExistence type="predicted"/>
<dbReference type="RefSeq" id="XP_001791964.1">
    <property type="nucleotide sequence ID" value="XM_001791912.1"/>
</dbReference>